<sequence length="150" mass="17361">MQTDILGGSTTATPLLQRWFNGVALLSGLRDIIENTCTRTDHYTDRQFDISCSRGLETTSRCKIQCFLAYRRIHVALFNRERTSLLKHYKALVTDSRARDVSIIFHRSRSVLVLDEIALNSPTESSNFAETNDRMKMYLRDPIYLERRSP</sequence>
<dbReference type="AlphaFoldDB" id="A0A195BPT3"/>
<dbReference type="Proteomes" id="UP000078540">
    <property type="component" value="Unassembled WGS sequence"/>
</dbReference>
<evidence type="ECO:0000313" key="2">
    <source>
        <dbReference type="Proteomes" id="UP000078540"/>
    </source>
</evidence>
<proteinExistence type="predicted"/>
<evidence type="ECO:0000313" key="1">
    <source>
        <dbReference type="EMBL" id="KYM87850.1"/>
    </source>
</evidence>
<reference evidence="1 2" key="1">
    <citation type="submission" date="2015-09" db="EMBL/GenBank/DDBJ databases">
        <title>Atta colombica WGS genome.</title>
        <authorList>
            <person name="Nygaard S."/>
            <person name="Hu H."/>
            <person name="Boomsma J."/>
            <person name="Zhang G."/>
        </authorList>
    </citation>
    <scope>NUCLEOTIDE SEQUENCE [LARGE SCALE GENOMIC DNA]</scope>
    <source>
        <strain evidence="1">Treedump-2</strain>
        <tissue evidence="1">Whole body</tissue>
    </source>
</reference>
<organism evidence="1 2">
    <name type="scientific">Atta colombica</name>
    <dbReference type="NCBI Taxonomy" id="520822"/>
    <lineage>
        <taxon>Eukaryota</taxon>
        <taxon>Metazoa</taxon>
        <taxon>Ecdysozoa</taxon>
        <taxon>Arthropoda</taxon>
        <taxon>Hexapoda</taxon>
        <taxon>Insecta</taxon>
        <taxon>Pterygota</taxon>
        <taxon>Neoptera</taxon>
        <taxon>Endopterygota</taxon>
        <taxon>Hymenoptera</taxon>
        <taxon>Apocrita</taxon>
        <taxon>Aculeata</taxon>
        <taxon>Formicoidea</taxon>
        <taxon>Formicidae</taxon>
        <taxon>Myrmicinae</taxon>
        <taxon>Atta</taxon>
    </lineage>
</organism>
<accession>A0A195BPT3</accession>
<name>A0A195BPT3_9HYME</name>
<protein>
    <submittedName>
        <fullName evidence="1">Uncharacterized protein</fullName>
    </submittedName>
</protein>
<gene>
    <name evidence="1" type="ORF">ALC53_03285</name>
</gene>
<keyword evidence="2" id="KW-1185">Reference proteome</keyword>
<dbReference type="EMBL" id="KQ976428">
    <property type="protein sequence ID" value="KYM87850.1"/>
    <property type="molecule type" value="Genomic_DNA"/>
</dbReference>